<dbReference type="PANTHER" id="PTHR46114:SF1">
    <property type="entry name" value="ZAD DOMAIN-CONTAINING PROTEIN"/>
    <property type="match status" value="1"/>
</dbReference>
<dbReference type="EMBL" id="LKEX01017198">
    <property type="protein sequence ID" value="KYN50270.1"/>
    <property type="molecule type" value="Genomic_DNA"/>
</dbReference>
<dbReference type="Proteomes" id="UP000078542">
    <property type="component" value="Unassembled WGS sequence"/>
</dbReference>
<feature type="compositionally biased region" description="Acidic residues" evidence="1">
    <location>
        <begin position="59"/>
        <end position="83"/>
    </location>
</feature>
<evidence type="ECO:0000313" key="3">
    <source>
        <dbReference type="Proteomes" id="UP000078542"/>
    </source>
</evidence>
<evidence type="ECO:0000256" key="1">
    <source>
        <dbReference type="SAM" id="MobiDB-lite"/>
    </source>
</evidence>
<gene>
    <name evidence="2" type="ORF">ALC62_08512</name>
</gene>
<name>A0A151K2C4_9HYME</name>
<keyword evidence="3" id="KW-1185">Reference proteome</keyword>
<evidence type="ECO:0000313" key="2">
    <source>
        <dbReference type="EMBL" id="KYN50270.1"/>
    </source>
</evidence>
<dbReference type="AlphaFoldDB" id="A0A151K2C4"/>
<organism evidence="2 3">
    <name type="scientific">Cyphomyrmex costatus</name>
    <dbReference type="NCBI Taxonomy" id="456900"/>
    <lineage>
        <taxon>Eukaryota</taxon>
        <taxon>Metazoa</taxon>
        <taxon>Ecdysozoa</taxon>
        <taxon>Arthropoda</taxon>
        <taxon>Hexapoda</taxon>
        <taxon>Insecta</taxon>
        <taxon>Pterygota</taxon>
        <taxon>Neoptera</taxon>
        <taxon>Endopterygota</taxon>
        <taxon>Hymenoptera</taxon>
        <taxon>Apocrita</taxon>
        <taxon>Aculeata</taxon>
        <taxon>Formicoidea</taxon>
        <taxon>Formicidae</taxon>
        <taxon>Myrmicinae</taxon>
        <taxon>Cyphomyrmex</taxon>
    </lineage>
</organism>
<protein>
    <submittedName>
        <fullName evidence="2">Uncharacterized protein</fullName>
    </submittedName>
</protein>
<feature type="region of interest" description="Disordered" evidence="1">
    <location>
        <begin position="59"/>
        <end position="88"/>
    </location>
</feature>
<sequence length="471" mass="55664">MEWREPTSHPSDCYFCSCNVTGHNKNSKKRIIYPNIESVSYPIYKNDFIRQNVKEIEEGEECTDEYFSENRDSDEDGTNSDDESASKFNQEELNDLVRDLGLSKESSELLASRLKEKKSLTRGTSITFYRERDSSFRKYFCKESYLTYCTDVEGLVNEFSSIPYKDTDRRLFIDSSIRSLKTVLLHNGNIYTSLSVAHSVTLKEEYNNLDFVLTKLNYNAHKWEICGDLKILTILLGQQSGFTKFPCFLCEWDSRNRQDHWTRKEWPARSEMQVGSKNVIKQHLIDPKSVLLPPLHIKLELVKQMVKAMRNENRVVFNYLFSKFPKLSEAKIKEGVFDCPQIRLLMRDKEFEEAMTPIEKAAWTSFREVVNKFLGNNKDRNYKQIVETMLVNFEKLGCLMNLKIHFLHSHIDYFPENLGNFSEEQGERFHQDIKDMERRYQGVWDEHMMADYCWNLKRDCKIQHKRKAKIL</sequence>
<accession>A0A151K2C4</accession>
<dbReference type="PANTHER" id="PTHR46114">
    <property type="entry name" value="APPLE DOMAIN-CONTAINING PROTEIN"/>
    <property type="match status" value="1"/>
</dbReference>
<reference evidence="2 3" key="1">
    <citation type="submission" date="2016-03" db="EMBL/GenBank/DDBJ databases">
        <title>Cyphomyrmex costatus WGS genome.</title>
        <authorList>
            <person name="Nygaard S."/>
            <person name="Hu H."/>
            <person name="Boomsma J."/>
            <person name="Zhang G."/>
        </authorList>
    </citation>
    <scope>NUCLEOTIDE SEQUENCE [LARGE SCALE GENOMIC DNA]</scope>
    <source>
        <strain evidence="2">MS0001</strain>
        <tissue evidence="2">Whole body</tissue>
    </source>
</reference>
<comment type="caution">
    <text evidence="2">The sequence shown here is derived from an EMBL/GenBank/DDBJ whole genome shotgun (WGS) entry which is preliminary data.</text>
</comment>
<proteinExistence type="predicted"/>